<accession>A0AAD1UPZ0</accession>
<reference evidence="2" key="1">
    <citation type="submission" date="2023-07" db="EMBL/GenBank/DDBJ databases">
        <authorList>
            <consortium name="AG Swart"/>
            <person name="Singh M."/>
            <person name="Singh A."/>
            <person name="Seah K."/>
            <person name="Emmerich C."/>
        </authorList>
    </citation>
    <scope>NUCLEOTIDE SEQUENCE</scope>
    <source>
        <strain evidence="2">DP1</strain>
    </source>
</reference>
<dbReference type="AlphaFoldDB" id="A0AAD1UPZ0"/>
<keyword evidence="1" id="KW-0472">Membrane</keyword>
<sequence>MPDKISPCLLYKLMLSMLVFGSANTVFLKMMNLSYFTDKDGVRKQFYHAFFQTFIMFIGAFLCIGVYEIIYFRDIRKYEDYENLPQVDEAKRKGKKTRINILILFIPPPALISFHQLFGGVAIAGASPLIFKDDEKKQENTNTVLEIALIIIAQFFTPAFMVVEEKLPADYMLHPLKIVGLEGLWGLAIYIMLLIIFQFIECGNKDICPNGRLRYSSGFPCNGKNPMIICYAVGSILSVAFYMSLGVTVTKYASATQRVTIDISRTLVIWGVFLAKPGDGHERFI</sequence>
<evidence type="ECO:0000313" key="2">
    <source>
        <dbReference type="EMBL" id="CAI2371523.1"/>
    </source>
</evidence>
<protein>
    <submittedName>
        <fullName evidence="2">Uncharacterized protein</fullName>
    </submittedName>
</protein>
<comment type="caution">
    <text evidence="2">The sequence shown here is derived from an EMBL/GenBank/DDBJ whole genome shotgun (WGS) entry which is preliminary data.</text>
</comment>
<feature type="transmembrane region" description="Helical" evidence="1">
    <location>
        <begin position="101"/>
        <end position="124"/>
    </location>
</feature>
<keyword evidence="3" id="KW-1185">Reference proteome</keyword>
<keyword evidence="1" id="KW-0812">Transmembrane</keyword>
<proteinExistence type="predicted"/>
<evidence type="ECO:0000256" key="1">
    <source>
        <dbReference type="SAM" id="Phobius"/>
    </source>
</evidence>
<name>A0AAD1UPZ0_EUPCR</name>
<evidence type="ECO:0000313" key="3">
    <source>
        <dbReference type="Proteomes" id="UP001295684"/>
    </source>
</evidence>
<organism evidence="2 3">
    <name type="scientific">Euplotes crassus</name>
    <dbReference type="NCBI Taxonomy" id="5936"/>
    <lineage>
        <taxon>Eukaryota</taxon>
        <taxon>Sar</taxon>
        <taxon>Alveolata</taxon>
        <taxon>Ciliophora</taxon>
        <taxon>Intramacronucleata</taxon>
        <taxon>Spirotrichea</taxon>
        <taxon>Hypotrichia</taxon>
        <taxon>Euplotida</taxon>
        <taxon>Euplotidae</taxon>
        <taxon>Moneuplotes</taxon>
    </lineage>
</organism>
<keyword evidence="1" id="KW-1133">Transmembrane helix</keyword>
<feature type="transmembrane region" description="Helical" evidence="1">
    <location>
        <begin position="226"/>
        <end position="249"/>
    </location>
</feature>
<gene>
    <name evidence="2" type="ORF">ECRASSUSDP1_LOCUS12847</name>
</gene>
<dbReference type="PANTHER" id="PTHR13146">
    <property type="match status" value="1"/>
</dbReference>
<feature type="transmembrane region" description="Helical" evidence="1">
    <location>
        <begin position="144"/>
        <end position="163"/>
    </location>
</feature>
<dbReference type="GO" id="GO:0016020">
    <property type="term" value="C:membrane"/>
    <property type="evidence" value="ECO:0007669"/>
    <property type="project" value="TreeGrafter"/>
</dbReference>
<dbReference type="EMBL" id="CAMPGE010012763">
    <property type="protein sequence ID" value="CAI2371523.1"/>
    <property type="molecule type" value="Genomic_DNA"/>
</dbReference>
<feature type="transmembrane region" description="Helical" evidence="1">
    <location>
        <begin position="183"/>
        <end position="200"/>
    </location>
</feature>
<feature type="transmembrane region" description="Helical" evidence="1">
    <location>
        <begin position="9"/>
        <end position="27"/>
    </location>
</feature>
<dbReference type="PANTHER" id="PTHR13146:SF0">
    <property type="entry name" value="SOLUTE CARRIER FAMILY 35 MEMBER F6"/>
    <property type="match status" value="1"/>
</dbReference>
<dbReference type="Proteomes" id="UP001295684">
    <property type="component" value="Unassembled WGS sequence"/>
</dbReference>
<feature type="transmembrane region" description="Helical" evidence="1">
    <location>
        <begin position="47"/>
        <end position="67"/>
    </location>
</feature>